<protein>
    <submittedName>
        <fullName evidence="6">Uncharacterized protein</fullName>
    </submittedName>
</protein>
<feature type="signal peptide" evidence="5">
    <location>
        <begin position="1"/>
        <end position="19"/>
    </location>
</feature>
<evidence type="ECO:0000313" key="6">
    <source>
        <dbReference type="EMBL" id="KAF4628424.1"/>
    </source>
</evidence>
<keyword evidence="2" id="KW-0560">Oxidoreductase</keyword>
<comment type="pathway">
    <text evidence="1">Mycotoxin biosynthesis.</text>
</comment>
<feature type="transmembrane region" description="Helical" evidence="4">
    <location>
        <begin position="308"/>
        <end position="328"/>
    </location>
</feature>
<evidence type="ECO:0000256" key="1">
    <source>
        <dbReference type="ARBA" id="ARBA00004685"/>
    </source>
</evidence>
<feature type="chain" id="PRO_5034172631" evidence="5">
    <location>
        <begin position="20"/>
        <end position="512"/>
    </location>
</feature>
<organism evidence="6 7">
    <name type="scientific">Cudoniella acicularis</name>
    <dbReference type="NCBI Taxonomy" id="354080"/>
    <lineage>
        <taxon>Eukaryota</taxon>
        <taxon>Fungi</taxon>
        <taxon>Dikarya</taxon>
        <taxon>Ascomycota</taxon>
        <taxon>Pezizomycotina</taxon>
        <taxon>Leotiomycetes</taxon>
        <taxon>Helotiales</taxon>
        <taxon>Tricladiaceae</taxon>
        <taxon>Cudoniella</taxon>
    </lineage>
</organism>
<comment type="similarity">
    <text evidence="3">Belongs to the ustYa family.</text>
</comment>
<keyword evidence="5" id="KW-0732">Signal</keyword>
<keyword evidence="4" id="KW-1133">Transmembrane helix</keyword>
<proteinExistence type="inferred from homology"/>
<keyword evidence="7" id="KW-1185">Reference proteome</keyword>
<dbReference type="InterPro" id="IPR021765">
    <property type="entry name" value="UstYa-like"/>
</dbReference>
<name>A0A8H4W2A9_9HELO</name>
<keyword evidence="4" id="KW-0812">Transmembrane</keyword>
<evidence type="ECO:0000313" key="7">
    <source>
        <dbReference type="Proteomes" id="UP000566819"/>
    </source>
</evidence>
<comment type="caution">
    <text evidence="6">The sequence shown here is derived from an EMBL/GenBank/DDBJ whole genome shotgun (WGS) entry which is preliminary data.</text>
</comment>
<evidence type="ECO:0000256" key="3">
    <source>
        <dbReference type="ARBA" id="ARBA00035112"/>
    </source>
</evidence>
<dbReference type="GO" id="GO:0016491">
    <property type="term" value="F:oxidoreductase activity"/>
    <property type="evidence" value="ECO:0007669"/>
    <property type="project" value="UniProtKB-KW"/>
</dbReference>
<dbReference type="OrthoDB" id="10255963at2759"/>
<dbReference type="GO" id="GO:0043386">
    <property type="term" value="P:mycotoxin biosynthetic process"/>
    <property type="evidence" value="ECO:0007669"/>
    <property type="project" value="InterPro"/>
</dbReference>
<evidence type="ECO:0000256" key="4">
    <source>
        <dbReference type="SAM" id="Phobius"/>
    </source>
</evidence>
<dbReference type="PANTHER" id="PTHR33365:SF11">
    <property type="entry name" value="TAT PATHWAY SIGNAL SEQUENCE"/>
    <property type="match status" value="1"/>
</dbReference>
<reference evidence="6 7" key="1">
    <citation type="submission" date="2020-03" db="EMBL/GenBank/DDBJ databases">
        <title>Draft Genome Sequence of Cudoniella acicularis.</title>
        <authorList>
            <person name="Buettner E."/>
            <person name="Kellner H."/>
        </authorList>
    </citation>
    <scope>NUCLEOTIDE SEQUENCE [LARGE SCALE GENOMIC DNA]</scope>
    <source>
        <strain evidence="6 7">DSM 108380</strain>
    </source>
</reference>
<accession>A0A8H4W2A9</accession>
<gene>
    <name evidence="6" type="ORF">G7Y89_g9724</name>
</gene>
<dbReference type="AlphaFoldDB" id="A0A8H4W2A9"/>
<evidence type="ECO:0000256" key="2">
    <source>
        <dbReference type="ARBA" id="ARBA00023002"/>
    </source>
</evidence>
<dbReference type="PANTHER" id="PTHR33365">
    <property type="entry name" value="YALI0B05434P"/>
    <property type="match status" value="1"/>
</dbReference>
<dbReference type="Pfam" id="PF11807">
    <property type="entry name" value="UstYa"/>
    <property type="match status" value="1"/>
</dbReference>
<dbReference type="EMBL" id="JAAMPI010000814">
    <property type="protein sequence ID" value="KAF4628424.1"/>
    <property type="molecule type" value="Genomic_DNA"/>
</dbReference>
<dbReference type="Proteomes" id="UP000566819">
    <property type="component" value="Unassembled WGS sequence"/>
</dbReference>
<keyword evidence="4" id="KW-0472">Membrane</keyword>
<sequence>MINLAVFIAFGLGANLVTANTPIDESVFVNDPLTAVLAAAPLWHFDQKTCFPSSATESNGSQTPSLPNDDCGLFNGGLAAGCPVQAPLTQEEQLSTPFPTYYTIRNCSDGSWRIAYDVFFQKDTGHPYDWEWAIVKFIQNADGQYIRDGIWLEEDGNHPYTNWSSIPSTFDGDADKFQDNNQNRDHPKCYFGKWKHNVALVFNDDFANDCLLAIIEKKDYHSDDYQYYAGDNLLIDTTVPGFAQILIKIRMMILTGTRPIVMFWDKTASICDHQYRPISDEDSLEFQLPVQEKSPTPRPENDRTYRSAFFGLAILYLLTIAAFLAAWISTFSSKQDEEVSTTYFGLPYNQAVVFKPDMNFELPGSSLKNDDPWNNMLPNGRGFVEVPVEPVPDDTSTPEKEVYCISMFHQLHCIAGLKAAFESMSKKSNSRSDLAEPGQNDEHPVEHLMHCFDYLRQAVMCHGDMALEPAVQWKKTKTGLADEWNVSHTCRNYQQLYDFAESHRYINANGTL</sequence>
<evidence type="ECO:0000256" key="5">
    <source>
        <dbReference type="SAM" id="SignalP"/>
    </source>
</evidence>